<evidence type="ECO:0000256" key="1">
    <source>
        <dbReference type="ARBA" id="ARBA00022723"/>
    </source>
</evidence>
<evidence type="ECO:0000256" key="3">
    <source>
        <dbReference type="ARBA" id="ARBA00022833"/>
    </source>
</evidence>
<comment type="caution">
    <text evidence="6">The sequence shown here is derived from an EMBL/GenBank/DDBJ whole genome shotgun (WGS) entry which is preliminary data.</text>
</comment>
<evidence type="ECO:0000313" key="6">
    <source>
        <dbReference type="EMBL" id="CAE6390225.1"/>
    </source>
</evidence>
<accession>A0A8H3A3S2</accession>
<dbReference type="SUPFAM" id="SSF144232">
    <property type="entry name" value="HIT/MYND zinc finger-like"/>
    <property type="match status" value="1"/>
</dbReference>
<evidence type="ECO:0000256" key="2">
    <source>
        <dbReference type="ARBA" id="ARBA00022771"/>
    </source>
</evidence>
<evidence type="ECO:0000259" key="5">
    <source>
        <dbReference type="PROSITE" id="PS50865"/>
    </source>
</evidence>
<dbReference type="EMBL" id="CAJMWV010000364">
    <property type="protein sequence ID" value="CAE6390225.1"/>
    <property type="molecule type" value="Genomic_DNA"/>
</dbReference>
<gene>
    <name evidence="6" type="ORF">RDB_LOCUS7982</name>
</gene>
<organism evidence="6 7">
    <name type="scientific">Rhizoctonia solani</name>
    <dbReference type="NCBI Taxonomy" id="456999"/>
    <lineage>
        <taxon>Eukaryota</taxon>
        <taxon>Fungi</taxon>
        <taxon>Dikarya</taxon>
        <taxon>Basidiomycota</taxon>
        <taxon>Agaricomycotina</taxon>
        <taxon>Agaricomycetes</taxon>
        <taxon>Cantharellales</taxon>
        <taxon>Ceratobasidiaceae</taxon>
        <taxon>Rhizoctonia</taxon>
    </lineage>
</organism>
<keyword evidence="2 4" id="KW-0863">Zinc-finger</keyword>
<dbReference type="GO" id="GO:0008270">
    <property type="term" value="F:zinc ion binding"/>
    <property type="evidence" value="ECO:0007669"/>
    <property type="project" value="UniProtKB-KW"/>
</dbReference>
<name>A0A8H3A3S2_9AGAM</name>
<dbReference type="AlphaFoldDB" id="A0A8H3A3S2"/>
<keyword evidence="3" id="KW-0862">Zinc</keyword>
<feature type="domain" description="MYND-type" evidence="5">
    <location>
        <begin position="520"/>
        <end position="565"/>
    </location>
</feature>
<dbReference type="InterPro" id="IPR002893">
    <property type="entry name" value="Znf_MYND"/>
</dbReference>
<evidence type="ECO:0000313" key="7">
    <source>
        <dbReference type="Proteomes" id="UP000663831"/>
    </source>
</evidence>
<evidence type="ECO:0000256" key="4">
    <source>
        <dbReference type="PROSITE-ProRule" id="PRU00134"/>
    </source>
</evidence>
<keyword evidence="1" id="KW-0479">Metal-binding</keyword>
<proteinExistence type="predicted"/>
<sequence length="571" mass="65184">MASATDDPLINKYGPTLKVYLNEAGYKHPRTLAPSLTGAHIADAVKSLAEPERVTFQTFETLMALEWSPLCNHMELILGDSKVYPLCIKLLRSINAEDRDTLGNAYGFMCLQFITLAMDVAKIVQNGRLTIFQEEVSKLSPGHSIRSIMNNYARELEGECIWYDIGNVDKFLGYLGWDWGEDHYRSCLPQIGGCGFKDTIFLLQQLWDERELFLQAAQVAAGIFPGWGGLVYVIWHAVFENLGSLDKPTILAAQFPKEWTELIWSCMFEIALRYAMCSEIQEDLLIYVTINSQDLQASLQVAKHNTYSAVDDKDAILVATCTTRKLRSLLTINDMNFMAAEILGFASVLLGPTDFQFHAEQLYKAAFCRAWNEISAIHQMDSYWWFCEKHGKYPERARVVRDLALEWDLYELYAYTLLFPLSLHGQSIKATENLPDDLEFEMGLQMMDLKESVIKSEASLDPTYTSFPIWERINSHILFHQEVLGDARSSKELTMTTLWSGVTQIFPYEHYISTNTAFQCAYTRCAAPKAIIAQECGSCYRKVYCSHRCQQADWVYPHDPHMLQCQATKRL</sequence>
<protein>
    <recommendedName>
        <fullName evidence="5">MYND-type domain-containing protein</fullName>
    </recommendedName>
</protein>
<dbReference type="Proteomes" id="UP000663831">
    <property type="component" value="Unassembled WGS sequence"/>
</dbReference>
<dbReference type="PROSITE" id="PS50865">
    <property type="entry name" value="ZF_MYND_2"/>
    <property type="match status" value="1"/>
</dbReference>
<reference evidence="6" key="1">
    <citation type="submission" date="2021-01" db="EMBL/GenBank/DDBJ databases">
        <authorList>
            <person name="Kaushik A."/>
        </authorList>
    </citation>
    <scope>NUCLEOTIDE SEQUENCE</scope>
    <source>
        <strain evidence="6">AG3-1AP</strain>
    </source>
</reference>